<evidence type="ECO:0000313" key="1">
    <source>
        <dbReference type="EMBL" id="KAJ8885461.1"/>
    </source>
</evidence>
<sequence length="80" mass="9646">MPGATRLRVSVARCRRSCPRFTQQETQLKSLRVLLLRRRRRRRRKQQRSLWMHPLTVDRLTSGQFYTIMSELKQDSCKVS</sequence>
<accession>A0ABQ9HM93</accession>
<name>A0ABQ9HM93_9NEOP</name>
<evidence type="ECO:0000313" key="2">
    <source>
        <dbReference type="Proteomes" id="UP001159363"/>
    </source>
</evidence>
<dbReference type="EMBL" id="JARBHB010000004">
    <property type="protein sequence ID" value="KAJ8885461.1"/>
    <property type="molecule type" value="Genomic_DNA"/>
</dbReference>
<reference evidence="1 2" key="1">
    <citation type="submission" date="2023-02" db="EMBL/GenBank/DDBJ databases">
        <title>LHISI_Scaffold_Assembly.</title>
        <authorList>
            <person name="Stuart O.P."/>
            <person name="Cleave R."/>
            <person name="Magrath M.J.L."/>
            <person name="Mikheyev A.S."/>
        </authorList>
    </citation>
    <scope>NUCLEOTIDE SEQUENCE [LARGE SCALE GENOMIC DNA]</scope>
    <source>
        <strain evidence="1">Daus_M_001</strain>
        <tissue evidence="1">Leg muscle</tissue>
    </source>
</reference>
<proteinExistence type="predicted"/>
<protein>
    <submittedName>
        <fullName evidence="1">Uncharacterized protein</fullName>
    </submittedName>
</protein>
<gene>
    <name evidence="1" type="ORF">PR048_011658</name>
</gene>
<comment type="caution">
    <text evidence="1">The sequence shown here is derived from an EMBL/GenBank/DDBJ whole genome shotgun (WGS) entry which is preliminary data.</text>
</comment>
<keyword evidence="2" id="KW-1185">Reference proteome</keyword>
<dbReference type="Proteomes" id="UP001159363">
    <property type="component" value="Chromosome X"/>
</dbReference>
<organism evidence="1 2">
    <name type="scientific">Dryococelus australis</name>
    <dbReference type="NCBI Taxonomy" id="614101"/>
    <lineage>
        <taxon>Eukaryota</taxon>
        <taxon>Metazoa</taxon>
        <taxon>Ecdysozoa</taxon>
        <taxon>Arthropoda</taxon>
        <taxon>Hexapoda</taxon>
        <taxon>Insecta</taxon>
        <taxon>Pterygota</taxon>
        <taxon>Neoptera</taxon>
        <taxon>Polyneoptera</taxon>
        <taxon>Phasmatodea</taxon>
        <taxon>Verophasmatodea</taxon>
        <taxon>Anareolatae</taxon>
        <taxon>Phasmatidae</taxon>
        <taxon>Eurycanthinae</taxon>
        <taxon>Dryococelus</taxon>
    </lineage>
</organism>